<protein>
    <submittedName>
        <fullName evidence="2">Uncharacterized protein</fullName>
    </submittedName>
</protein>
<dbReference type="Proteomes" id="UP000606974">
    <property type="component" value="Unassembled WGS sequence"/>
</dbReference>
<dbReference type="OrthoDB" id="10440740at2759"/>
<reference evidence="2" key="1">
    <citation type="submission" date="2020-02" db="EMBL/GenBank/DDBJ databases">
        <authorList>
            <person name="Palmer J.M."/>
        </authorList>
    </citation>
    <scope>NUCLEOTIDE SEQUENCE</scope>
    <source>
        <strain evidence="2">EPUS1.4</strain>
        <tissue evidence="2">Thallus</tissue>
    </source>
</reference>
<feature type="region of interest" description="Disordered" evidence="1">
    <location>
        <begin position="1"/>
        <end position="25"/>
    </location>
</feature>
<name>A0A8H7A823_9EURO</name>
<feature type="region of interest" description="Disordered" evidence="1">
    <location>
        <begin position="107"/>
        <end position="135"/>
    </location>
</feature>
<accession>A0A8H7A823</accession>
<evidence type="ECO:0000256" key="1">
    <source>
        <dbReference type="SAM" id="MobiDB-lite"/>
    </source>
</evidence>
<dbReference type="AlphaFoldDB" id="A0A8H7A823"/>
<organism evidence="2 3">
    <name type="scientific">Endocarpon pusillum</name>
    <dbReference type="NCBI Taxonomy" id="364733"/>
    <lineage>
        <taxon>Eukaryota</taxon>
        <taxon>Fungi</taxon>
        <taxon>Dikarya</taxon>
        <taxon>Ascomycota</taxon>
        <taxon>Pezizomycotina</taxon>
        <taxon>Eurotiomycetes</taxon>
        <taxon>Chaetothyriomycetidae</taxon>
        <taxon>Verrucariales</taxon>
        <taxon>Verrucariaceae</taxon>
        <taxon>Endocarpon</taxon>
    </lineage>
</organism>
<sequence length="135" mass="15127">MGFQPQLLSGKRLAAEPPNKHSCKTSPVFARLNKMANGAESTKTGNEQVEMEKSSVTRAEMPAPPKQEYDVGDTVKVSVLEDGVRRPKKMEVAQAELRRNKWKYQIKPVGGGGGESVHQDENGNEWFAEDQLEWW</sequence>
<comment type="caution">
    <text evidence="2">The sequence shown here is derived from an EMBL/GenBank/DDBJ whole genome shotgun (WGS) entry which is preliminary data.</text>
</comment>
<keyword evidence="3" id="KW-1185">Reference proteome</keyword>
<evidence type="ECO:0000313" key="3">
    <source>
        <dbReference type="Proteomes" id="UP000606974"/>
    </source>
</evidence>
<evidence type="ECO:0000313" key="2">
    <source>
        <dbReference type="EMBL" id="KAF7502684.1"/>
    </source>
</evidence>
<gene>
    <name evidence="2" type="ORF">GJ744_005272</name>
</gene>
<dbReference type="EMBL" id="JAACFV010000228">
    <property type="protein sequence ID" value="KAF7502684.1"/>
    <property type="molecule type" value="Genomic_DNA"/>
</dbReference>
<proteinExistence type="predicted"/>